<proteinExistence type="predicted"/>
<organism evidence="2 3">
    <name type="scientific">Merluccius polli</name>
    <name type="common">Benguela hake</name>
    <name type="synonym">Merluccius cadenati</name>
    <dbReference type="NCBI Taxonomy" id="89951"/>
    <lineage>
        <taxon>Eukaryota</taxon>
        <taxon>Metazoa</taxon>
        <taxon>Chordata</taxon>
        <taxon>Craniata</taxon>
        <taxon>Vertebrata</taxon>
        <taxon>Euteleostomi</taxon>
        <taxon>Actinopterygii</taxon>
        <taxon>Neopterygii</taxon>
        <taxon>Teleostei</taxon>
        <taxon>Neoteleostei</taxon>
        <taxon>Acanthomorphata</taxon>
        <taxon>Zeiogadaria</taxon>
        <taxon>Gadariae</taxon>
        <taxon>Gadiformes</taxon>
        <taxon>Gadoidei</taxon>
        <taxon>Merlucciidae</taxon>
        <taxon>Merluccius</taxon>
    </lineage>
</organism>
<evidence type="ECO:0000313" key="3">
    <source>
        <dbReference type="Proteomes" id="UP001174136"/>
    </source>
</evidence>
<feature type="region of interest" description="Disordered" evidence="1">
    <location>
        <begin position="1"/>
        <end position="29"/>
    </location>
</feature>
<evidence type="ECO:0000313" key="2">
    <source>
        <dbReference type="EMBL" id="KAK0145649.1"/>
    </source>
</evidence>
<dbReference type="SUPFAM" id="SSF50630">
    <property type="entry name" value="Acid proteases"/>
    <property type="match status" value="1"/>
</dbReference>
<keyword evidence="3" id="KW-1185">Reference proteome</keyword>
<reference evidence="2" key="1">
    <citation type="journal article" date="2023" name="Front. Mar. Sci.">
        <title>A new Merluccius polli reference genome to investigate the effects of global change in West African waters.</title>
        <authorList>
            <person name="Mateo J.L."/>
            <person name="Blanco-Fernandez C."/>
            <person name="Garcia-Vazquez E."/>
            <person name="Machado-Schiaffino G."/>
        </authorList>
    </citation>
    <scope>NUCLEOTIDE SEQUENCE</scope>
    <source>
        <strain evidence="2">C29</strain>
        <tissue evidence="2">Fin</tissue>
    </source>
</reference>
<dbReference type="InterPro" id="IPR001969">
    <property type="entry name" value="Aspartic_peptidase_AS"/>
</dbReference>
<gene>
    <name evidence="2" type="ORF">N1851_015430</name>
</gene>
<dbReference type="PROSITE" id="PS00141">
    <property type="entry name" value="ASP_PROTEASE"/>
    <property type="match status" value="1"/>
</dbReference>
<dbReference type="AlphaFoldDB" id="A0AA47MSE7"/>
<dbReference type="EMBL" id="JAOPHQ010002845">
    <property type="protein sequence ID" value="KAK0145649.1"/>
    <property type="molecule type" value="Genomic_DNA"/>
</dbReference>
<feature type="compositionally biased region" description="Polar residues" evidence="1">
    <location>
        <begin position="546"/>
        <end position="555"/>
    </location>
</feature>
<feature type="region of interest" description="Disordered" evidence="1">
    <location>
        <begin position="311"/>
        <end position="330"/>
    </location>
</feature>
<protein>
    <submittedName>
        <fullName evidence="2">Uncharacterized protein</fullName>
    </submittedName>
</protein>
<feature type="region of interest" description="Disordered" evidence="1">
    <location>
        <begin position="472"/>
        <end position="556"/>
    </location>
</feature>
<dbReference type="GO" id="GO:0006508">
    <property type="term" value="P:proteolysis"/>
    <property type="evidence" value="ECO:0007669"/>
    <property type="project" value="InterPro"/>
</dbReference>
<dbReference type="Proteomes" id="UP001174136">
    <property type="component" value="Unassembled WGS sequence"/>
</dbReference>
<dbReference type="GO" id="GO:0004190">
    <property type="term" value="F:aspartic-type endopeptidase activity"/>
    <property type="evidence" value="ECO:0007669"/>
    <property type="project" value="InterPro"/>
</dbReference>
<accession>A0AA47MSE7</accession>
<dbReference type="InterPro" id="IPR021109">
    <property type="entry name" value="Peptidase_aspartic_dom_sf"/>
</dbReference>
<evidence type="ECO:0000256" key="1">
    <source>
        <dbReference type="SAM" id="MobiDB-lite"/>
    </source>
</evidence>
<comment type="caution">
    <text evidence="2">The sequence shown here is derived from an EMBL/GenBank/DDBJ whole genome shotgun (WGS) entry which is preliminary data.</text>
</comment>
<name>A0AA47MSE7_MERPO</name>
<feature type="compositionally biased region" description="Basic and acidic residues" evidence="1">
    <location>
        <begin position="472"/>
        <end position="496"/>
    </location>
</feature>
<sequence>MSEEDRGAAAPGAESSEEEDNAAVSVQGDEGNPLVQLQSQFLELSKKHDDVMSSIARLGDVQTRSIVYIPREKHIVPFSGEPGKDVYTVDEFIEEVERAMRARGLRSEDQVDFILSLLKGSALEEVKLCMRGQVRQPNDLFSCLRGAFREKRSTPQLLYAFYARRQLDGEDLRDYSHALSQLLNSALQQSSDAVADPQLALRDQFIEGVRDSALRRELRRLVREKPGSNLFDVREEAIMWAIEDRPRSSNMARSRNLVGASPNEVTEQTNLTTDSPTDLSLTLQEVIKIIAQQGKAIGELTNAVRELTTQNLRAGGGSRSSRPKVQPRYTSDGQPICLRWKREPSIAMSGAMRGKCPEVDIQIDGVPLRCLLDTGSNVSTLTESFFRDHLHGEKDDMHCTAKWLKLTAANKLPLPYLGYVELDIQVVGLTIPECGMEFMEPEFILEERVTYPTAEPVTTQENVDPVIVETECHEETESMVEREDGFERQMVDRPEESLETEPLPCSHPHLGSPSTPAERPVPAPRRRKEETVSGDTPIPPPRRSQRTTAGTNRNPFSLPMSACNAVSFIPELLTQVLAGMVLYSSQLKGAMHT</sequence>